<accession>A0AAF0IBT6</accession>
<dbReference type="KEGG" id="oyw:OdinLCB4_002185"/>
<evidence type="ECO:0000313" key="2">
    <source>
        <dbReference type="EMBL" id="WEU40751.1"/>
    </source>
</evidence>
<keyword evidence="1" id="KW-0812">Transmembrane</keyword>
<dbReference type="Proteomes" id="UP000186851">
    <property type="component" value="Chromosome"/>
</dbReference>
<evidence type="ECO:0000256" key="1">
    <source>
        <dbReference type="SAM" id="Phobius"/>
    </source>
</evidence>
<feature type="transmembrane region" description="Helical" evidence="1">
    <location>
        <begin position="88"/>
        <end position="107"/>
    </location>
</feature>
<proteinExistence type="predicted"/>
<dbReference type="EMBL" id="CP091871">
    <property type="protein sequence ID" value="WEU40751.1"/>
    <property type="molecule type" value="Genomic_DNA"/>
</dbReference>
<protein>
    <submittedName>
        <fullName evidence="2">Uncharacterized protein</fullName>
    </submittedName>
</protein>
<gene>
    <name evidence="2" type="ORF">OdinLCB4_002185</name>
</gene>
<reference evidence="2" key="2">
    <citation type="journal article" date="2022" name="Nat. Microbiol.">
        <title>A closed Candidatus Odinarchaeum chromosome exposes Asgard archaeal viruses.</title>
        <authorList>
            <person name="Tamarit D."/>
            <person name="Caceres E.F."/>
            <person name="Krupovic M."/>
            <person name="Nijland R."/>
            <person name="Eme L."/>
            <person name="Robinson N.P."/>
            <person name="Ettema T.J.G."/>
        </authorList>
    </citation>
    <scope>NUCLEOTIDE SEQUENCE</scope>
    <source>
        <strain evidence="2">LCB_4</strain>
    </source>
</reference>
<keyword evidence="1" id="KW-1133">Transmembrane helix</keyword>
<organism evidence="2 3">
    <name type="scientific">Odinarchaeota yellowstonii (strain LCB_4)</name>
    <dbReference type="NCBI Taxonomy" id="1841599"/>
    <lineage>
        <taxon>Archaea</taxon>
        <taxon>Promethearchaeati</taxon>
        <taxon>Candidatus Odinarchaeota</taxon>
        <taxon>Candidatus Odinarchaeia</taxon>
        <taxon>Candidatus Odinarchaeales</taxon>
        <taxon>Candidatus Odinarchaeaceae</taxon>
        <taxon>Candidatus Odinarchaeum</taxon>
    </lineage>
</organism>
<keyword evidence="1" id="KW-0472">Membrane</keyword>
<dbReference type="AlphaFoldDB" id="A0AAF0IBT6"/>
<sequence>MLYNIIKGNHKNLLKIPFYIKLKILTTYIGFSDSTKNSKNTPLLVYADSEKLTELNNFFTITHVSASKKCRVKVNVYDKKWVYYKIPLIPLILLAAFLTMIIQAVTINV</sequence>
<evidence type="ECO:0000313" key="3">
    <source>
        <dbReference type="Proteomes" id="UP000186851"/>
    </source>
</evidence>
<reference evidence="2" key="1">
    <citation type="journal article" date="2017" name="Nature">
        <title>Asgard archaea illuminate the origin of eukaryotic cellular complexity.</title>
        <authorList>
            <person name="Zaremba-Niedzwiedzka K."/>
            <person name="Caceres E.F."/>
            <person name="Saw J.H."/>
            <person name="Backstrom D."/>
            <person name="Juzokaite L."/>
            <person name="Vancaester E."/>
            <person name="Seitz K.W."/>
            <person name="Anantharaman K."/>
            <person name="Starnawski P."/>
            <person name="Kjeldsen K.U."/>
            <person name="Scott M.B."/>
            <person name="Nunoura T."/>
            <person name="Banfield J.F."/>
            <person name="Schramm A."/>
            <person name="Baker B.J."/>
            <person name="Spang A."/>
            <person name="Ettema T.J.G."/>
        </authorList>
    </citation>
    <scope>NUCLEOTIDE SEQUENCE</scope>
    <source>
        <strain evidence="2">LCB_4</strain>
    </source>
</reference>
<name>A0AAF0IBT6_ODILC</name>